<feature type="compositionally biased region" description="Polar residues" evidence="2">
    <location>
        <begin position="160"/>
        <end position="170"/>
    </location>
</feature>
<keyword evidence="4" id="KW-1185">Reference proteome</keyword>
<evidence type="ECO:0000256" key="2">
    <source>
        <dbReference type="SAM" id="MobiDB-lite"/>
    </source>
</evidence>
<evidence type="ECO:0000313" key="4">
    <source>
        <dbReference type="Proteomes" id="UP000823775"/>
    </source>
</evidence>
<evidence type="ECO:0000313" key="3">
    <source>
        <dbReference type="EMBL" id="MCD7446422.1"/>
    </source>
</evidence>
<organism evidence="3 4">
    <name type="scientific">Datura stramonium</name>
    <name type="common">Jimsonweed</name>
    <name type="synonym">Common thornapple</name>
    <dbReference type="NCBI Taxonomy" id="4076"/>
    <lineage>
        <taxon>Eukaryota</taxon>
        <taxon>Viridiplantae</taxon>
        <taxon>Streptophyta</taxon>
        <taxon>Embryophyta</taxon>
        <taxon>Tracheophyta</taxon>
        <taxon>Spermatophyta</taxon>
        <taxon>Magnoliopsida</taxon>
        <taxon>eudicotyledons</taxon>
        <taxon>Gunneridae</taxon>
        <taxon>Pentapetalae</taxon>
        <taxon>asterids</taxon>
        <taxon>lamiids</taxon>
        <taxon>Solanales</taxon>
        <taxon>Solanaceae</taxon>
        <taxon>Solanoideae</taxon>
        <taxon>Datureae</taxon>
        <taxon>Datura</taxon>
    </lineage>
</organism>
<dbReference type="Proteomes" id="UP000823775">
    <property type="component" value="Unassembled WGS sequence"/>
</dbReference>
<dbReference type="PANTHER" id="PTHR12802">
    <property type="entry name" value="SWI/SNF COMPLEX-RELATED"/>
    <property type="match status" value="1"/>
</dbReference>
<evidence type="ECO:0000256" key="1">
    <source>
        <dbReference type="ARBA" id="ARBA00023242"/>
    </source>
</evidence>
<dbReference type="PANTHER" id="PTHR12802:SF155">
    <property type="entry name" value="DEUBIQUITINASE MYSM1"/>
    <property type="match status" value="1"/>
</dbReference>
<comment type="caution">
    <text evidence="3">The sequence shown here is derived from an EMBL/GenBank/DDBJ whole genome shotgun (WGS) entry which is preliminary data.</text>
</comment>
<proteinExistence type="predicted"/>
<feature type="compositionally biased region" description="Low complexity" evidence="2">
    <location>
        <begin position="148"/>
        <end position="159"/>
    </location>
</feature>
<accession>A0ABS8RIF5</accession>
<sequence>MTEQDQSGWSRSVQQESNFIRCGSIISKEHPAGRAKKPYTITKQRERWTEDEAYTKFLEALKLACGYKDCSTDKESHAQEVFLKGLLLLYTPIISICRLLKLFVNQIMVMQALWKPIKIPPPRPRKRYPYPRKLATPVKSGTPFLEKSMSSLSPNMSMSEQENQSPTSVLSVHGSDALGTVDSSKHRGSASPVSSAAGRNSGGFKLELFPQDYDFVQEGSAEASSTLNRPSCPTLALEIKTGVNDEASLAAVSWNVMPVKLTASDSECASSTLTLGTPSPFYILPSRNENQPAADVPLPLFCHGEHHKMLSRKRHQLLNAKWRERKAANPPLLVAGFLLLFALAPVTFKGQVFQ</sequence>
<keyword evidence="1" id="KW-0539">Nucleus</keyword>
<protein>
    <submittedName>
        <fullName evidence="3">Uncharacterized protein</fullName>
    </submittedName>
</protein>
<feature type="region of interest" description="Disordered" evidence="2">
    <location>
        <begin position="125"/>
        <end position="198"/>
    </location>
</feature>
<dbReference type="EMBL" id="JACEIK010000014">
    <property type="protein sequence ID" value="MCD7446422.1"/>
    <property type="molecule type" value="Genomic_DNA"/>
</dbReference>
<name>A0ABS8RIF5_DATST</name>
<reference evidence="3 4" key="1">
    <citation type="journal article" date="2021" name="BMC Genomics">
        <title>Datura genome reveals duplications of psychoactive alkaloid biosynthetic genes and high mutation rate following tissue culture.</title>
        <authorList>
            <person name="Rajewski A."/>
            <person name="Carter-House D."/>
            <person name="Stajich J."/>
            <person name="Litt A."/>
        </authorList>
    </citation>
    <scope>NUCLEOTIDE SEQUENCE [LARGE SCALE GENOMIC DNA]</scope>
    <source>
        <strain evidence="3">AR-01</strain>
    </source>
</reference>
<gene>
    <name evidence="3" type="ORF">HAX54_007734</name>
</gene>